<proteinExistence type="inferred from homology"/>
<dbReference type="SUPFAM" id="SSF53822">
    <property type="entry name" value="Periplasmic binding protein-like I"/>
    <property type="match status" value="1"/>
</dbReference>
<evidence type="ECO:0000256" key="1">
    <source>
        <dbReference type="ARBA" id="ARBA00010062"/>
    </source>
</evidence>
<keyword evidence="6" id="KW-1185">Reference proteome</keyword>
<evidence type="ECO:0000259" key="4">
    <source>
        <dbReference type="Pfam" id="PF13458"/>
    </source>
</evidence>
<reference evidence="6" key="1">
    <citation type="journal article" date="2019" name="Int. J. Syst. Evol. Microbiol.">
        <title>The Global Catalogue of Microorganisms (GCM) 10K type strain sequencing project: providing services to taxonomists for standard genome sequencing and annotation.</title>
        <authorList>
            <consortium name="The Broad Institute Genomics Platform"/>
            <consortium name="The Broad Institute Genome Sequencing Center for Infectious Disease"/>
            <person name="Wu L."/>
            <person name="Ma J."/>
        </authorList>
    </citation>
    <scope>NUCLEOTIDE SEQUENCE [LARGE SCALE GENOMIC DNA]</scope>
    <source>
        <strain evidence="6">SHR3</strain>
    </source>
</reference>
<dbReference type="Pfam" id="PF13458">
    <property type="entry name" value="Peripla_BP_6"/>
    <property type="match status" value="1"/>
</dbReference>
<gene>
    <name evidence="5" type="ORF">ACFPTN_13625</name>
</gene>
<dbReference type="PANTHER" id="PTHR30483:SF38">
    <property type="entry name" value="BLR7848 PROTEIN"/>
    <property type="match status" value="1"/>
</dbReference>
<dbReference type="PANTHER" id="PTHR30483">
    <property type="entry name" value="LEUCINE-SPECIFIC-BINDING PROTEIN"/>
    <property type="match status" value="1"/>
</dbReference>
<dbReference type="Proteomes" id="UP001595974">
    <property type="component" value="Unassembled WGS sequence"/>
</dbReference>
<comment type="similarity">
    <text evidence="1">Belongs to the leucine-binding protein family.</text>
</comment>
<dbReference type="InterPro" id="IPR028081">
    <property type="entry name" value="Leu-bd"/>
</dbReference>
<feature type="region of interest" description="Disordered" evidence="3">
    <location>
        <begin position="1"/>
        <end position="21"/>
    </location>
</feature>
<dbReference type="CDD" id="cd06333">
    <property type="entry name" value="PBP1_ABC_RPA1789-like"/>
    <property type="match status" value="1"/>
</dbReference>
<sequence>MAATSKSCAASDKAGTRRTAQMARNEWIPAAGIAAGSHYQGDQEMKKLVRTSALLAGVLFAGVAGAEINIGVVGSSTGPIANVGIPQKNTVPLLPTRIGGQDVKYTYLDDGSDPTAAVVAVKKLIEESKVDAIIGATGGPNTLGVIPFVAEARVPLLAPTGSAAVVLPMNEQKKWVFKTTQNDDLIASALIEHMAATGIKSVGFIGTADAYGENWEKVFRVGAEANGIRIVATEKFQRQDASVAGQAIKLLSARPDAILVAAPGTLAALPQITLKDRGYKGLFYQTHGAALNEFLKLGGGKVEGTIIAASLMLVVDEVSDGHPSKTIAKNYIAAYQKLHGATPATFGGNVFDAGLLLERAIPKALEKGQPGTVAFRTALRDALEQTRELPASQGVYNMTPTDHSGFDERGRVLITVKNGEWTLLK</sequence>
<protein>
    <submittedName>
        <fullName evidence="5">ABC transporter substrate-binding protein</fullName>
    </submittedName>
</protein>
<organism evidence="5 6">
    <name type="scientific">Thauera sinica</name>
    <dbReference type="NCBI Taxonomy" id="2665146"/>
    <lineage>
        <taxon>Bacteria</taxon>
        <taxon>Pseudomonadati</taxon>
        <taxon>Pseudomonadota</taxon>
        <taxon>Betaproteobacteria</taxon>
        <taxon>Rhodocyclales</taxon>
        <taxon>Zoogloeaceae</taxon>
        <taxon>Thauera</taxon>
    </lineage>
</organism>
<dbReference type="RefSeq" id="WP_332460889.1">
    <property type="nucleotide sequence ID" value="NZ_JBHSOG010000050.1"/>
</dbReference>
<accession>A0ABW1ATR7</accession>
<evidence type="ECO:0000313" key="5">
    <source>
        <dbReference type="EMBL" id="MFC5770418.1"/>
    </source>
</evidence>
<evidence type="ECO:0000256" key="2">
    <source>
        <dbReference type="ARBA" id="ARBA00022729"/>
    </source>
</evidence>
<dbReference type="InterPro" id="IPR028082">
    <property type="entry name" value="Peripla_BP_I"/>
</dbReference>
<dbReference type="Gene3D" id="3.40.50.2300">
    <property type="match status" value="2"/>
</dbReference>
<evidence type="ECO:0000313" key="6">
    <source>
        <dbReference type="Proteomes" id="UP001595974"/>
    </source>
</evidence>
<comment type="caution">
    <text evidence="5">The sequence shown here is derived from an EMBL/GenBank/DDBJ whole genome shotgun (WGS) entry which is preliminary data.</text>
</comment>
<evidence type="ECO:0000256" key="3">
    <source>
        <dbReference type="SAM" id="MobiDB-lite"/>
    </source>
</evidence>
<feature type="domain" description="Leucine-binding protein" evidence="4">
    <location>
        <begin position="67"/>
        <end position="404"/>
    </location>
</feature>
<keyword evidence="2" id="KW-0732">Signal</keyword>
<dbReference type="EMBL" id="JBHSOG010000050">
    <property type="protein sequence ID" value="MFC5770418.1"/>
    <property type="molecule type" value="Genomic_DNA"/>
</dbReference>
<dbReference type="InterPro" id="IPR051010">
    <property type="entry name" value="BCAA_transport"/>
</dbReference>
<name>A0ABW1ATR7_9RHOO</name>